<dbReference type="Proteomes" id="UP001469553">
    <property type="component" value="Unassembled WGS sequence"/>
</dbReference>
<keyword evidence="2" id="KW-1185">Reference proteome</keyword>
<evidence type="ECO:0000313" key="2">
    <source>
        <dbReference type="Proteomes" id="UP001469553"/>
    </source>
</evidence>
<dbReference type="EMBL" id="JAHRIP010084726">
    <property type="protein sequence ID" value="MEQ2313471.1"/>
    <property type="molecule type" value="Genomic_DNA"/>
</dbReference>
<organism evidence="1 2">
    <name type="scientific">Ameca splendens</name>
    <dbReference type="NCBI Taxonomy" id="208324"/>
    <lineage>
        <taxon>Eukaryota</taxon>
        <taxon>Metazoa</taxon>
        <taxon>Chordata</taxon>
        <taxon>Craniata</taxon>
        <taxon>Vertebrata</taxon>
        <taxon>Euteleostomi</taxon>
        <taxon>Actinopterygii</taxon>
        <taxon>Neopterygii</taxon>
        <taxon>Teleostei</taxon>
        <taxon>Neoteleostei</taxon>
        <taxon>Acanthomorphata</taxon>
        <taxon>Ovalentaria</taxon>
        <taxon>Atherinomorphae</taxon>
        <taxon>Cyprinodontiformes</taxon>
        <taxon>Goodeidae</taxon>
        <taxon>Ameca</taxon>
    </lineage>
</organism>
<protein>
    <submittedName>
        <fullName evidence="1">Uncharacterized protein</fullName>
    </submittedName>
</protein>
<accession>A0ABV1A753</accession>
<evidence type="ECO:0000313" key="1">
    <source>
        <dbReference type="EMBL" id="MEQ2313471.1"/>
    </source>
</evidence>
<reference evidence="1 2" key="1">
    <citation type="submission" date="2021-06" db="EMBL/GenBank/DDBJ databases">
        <authorList>
            <person name="Palmer J.M."/>
        </authorList>
    </citation>
    <scope>NUCLEOTIDE SEQUENCE [LARGE SCALE GENOMIC DNA]</scope>
    <source>
        <strain evidence="1 2">AS_MEX2019</strain>
        <tissue evidence="1">Muscle</tissue>
    </source>
</reference>
<sequence>MLETSLWGVPYLYCCRCSCSDQSGRCWCSDFGHRIHDGHTLLFLGGNHQLIHIGFLSKDDEAVQPDGV</sequence>
<comment type="caution">
    <text evidence="1">The sequence shown here is derived from an EMBL/GenBank/DDBJ whole genome shotgun (WGS) entry which is preliminary data.</text>
</comment>
<name>A0ABV1A753_9TELE</name>
<gene>
    <name evidence="1" type="ORF">AMECASPLE_002401</name>
</gene>
<proteinExistence type="predicted"/>